<dbReference type="RefSeq" id="WP_099343551.1">
    <property type="nucleotide sequence ID" value="NZ_CP032098.1"/>
</dbReference>
<dbReference type="Proteomes" id="UP000262712">
    <property type="component" value="Chromosome"/>
</dbReference>
<proteinExistence type="predicted"/>
<sequence length="75" mass="8907">MEDFFIVKLGEDEYSSHLEYDDMAIEYCIDVLDIPEEKIESATIIENGKFELNLQNLEREDVIEDWYVNLNKISE</sequence>
<reference evidence="1 4" key="2">
    <citation type="submission" date="2018-08" db="EMBL/GenBank/DDBJ databases">
        <title>Complete genome of the Arcobacter molluscorum type strain LMG 25693.</title>
        <authorList>
            <person name="Miller W.G."/>
            <person name="Yee E."/>
            <person name="Bono J.L."/>
        </authorList>
    </citation>
    <scope>NUCLEOTIDE SEQUENCE [LARGE SCALE GENOMIC DNA]</scope>
    <source>
        <strain evidence="1 4">CECT 7696</strain>
    </source>
</reference>
<reference evidence="2 3" key="1">
    <citation type="submission" date="2017-09" db="EMBL/GenBank/DDBJ databases">
        <title>Arcobacter canalis sp. nov., a new species isolated from a water canal contaminated with urban sewage.</title>
        <authorList>
            <person name="Perez-Cataluna A."/>
            <person name="Salas-Masso N."/>
            <person name="Figueras M.J."/>
        </authorList>
    </citation>
    <scope>NUCLEOTIDE SEQUENCE [LARGE SCALE GENOMIC DNA]</scope>
    <source>
        <strain evidence="2 3">F98-3</strain>
    </source>
</reference>
<keyword evidence="3" id="KW-1185">Reference proteome</keyword>
<evidence type="ECO:0000313" key="1">
    <source>
        <dbReference type="EMBL" id="AXX93074.1"/>
    </source>
</evidence>
<dbReference type="EMBL" id="NXFY01000028">
    <property type="protein sequence ID" value="PHO16958.1"/>
    <property type="molecule type" value="Genomic_DNA"/>
</dbReference>
<accession>A0A2G1DEN9</accession>
<dbReference type="KEGG" id="amol:AMOL_2121"/>
<evidence type="ECO:0000313" key="3">
    <source>
        <dbReference type="Proteomes" id="UP000221222"/>
    </source>
</evidence>
<evidence type="ECO:0000313" key="4">
    <source>
        <dbReference type="Proteomes" id="UP000262712"/>
    </source>
</evidence>
<gene>
    <name evidence="1" type="ORF">AMOL_2121</name>
    <name evidence="2" type="ORF">CPU12_12995</name>
</gene>
<dbReference type="EMBL" id="CP032098">
    <property type="protein sequence ID" value="AXX93074.1"/>
    <property type="molecule type" value="Genomic_DNA"/>
</dbReference>
<dbReference type="AlphaFoldDB" id="A0A2G1DEN9"/>
<organism evidence="2 3">
    <name type="scientific">Malaciobacter molluscorum LMG 25693</name>
    <dbReference type="NCBI Taxonomy" id="870501"/>
    <lineage>
        <taxon>Bacteria</taxon>
        <taxon>Pseudomonadati</taxon>
        <taxon>Campylobacterota</taxon>
        <taxon>Epsilonproteobacteria</taxon>
        <taxon>Campylobacterales</taxon>
        <taxon>Arcobacteraceae</taxon>
        <taxon>Malaciobacter</taxon>
    </lineage>
</organism>
<name>A0A2G1DEN9_9BACT</name>
<protein>
    <submittedName>
        <fullName evidence="2">Uncharacterized protein</fullName>
    </submittedName>
</protein>
<evidence type="ECO:0000313" key="2">
    <source>
        <dbReference type="EMBL" id="PHO16958.1"/>
    </source>
</evidence>
<dbReference type="Proteomes" id="UP000221222">
    <property type="component" value="Unassembled WGS sequence"/>
</dbReference>